<dbReference type="EC" id="2.1.1.199" evidence="6"/>
<dbReference type="GO" id="GO:0071424">
    <property type="term" value="F:rRNA (cytosine-N4-)-methyltransferase activity"/>
    <property type="evidence" value="ECO:0007669"/>
    <property type="project" value="UniProtKB-UniRule"/>
</dbReference>
<comment type="function">
    <text evidence="6">Specifically methylates the N4 position of cytidine in position 1402 (C1402) of 16S rRNA.</text>
</comment>
<keyword evidence="4 6" id="KW-0808">Transferase</keyword>
<feature type="binding site" evidence="6">
    <location>
        <position position="82"/>
    </location>
    <ligand>
        <name>S-adenosyl-L-methionine</name>
        <dbReference type="ChEBI" id="CHEBI:59789"/>
    </ligand>
</feature>
<feature type="binding site" evidence="6">
    <location>
        <position position="53"/>
    </location>
    <ligand>
        <name>S-adenosyl-L-methionine</name>
        <dbReference type="ChEBI" id="CHEBI:59789"/>
    </ligand>
</feature>
<dbReference type="PIRSF" id="PIRSF004486">
    <property type="entry name" value="MraW"/>
    <property type="match status" value="1"/>
</dbReference>
<keyword evidence="6" id="KW-0963">Cytoplasm</keyword>
<evidence type="ECO:0000256" key="1">
    <source>
        <dbReference type="ARBA" id="ARBA00010396"/>
    </source>
</evidence>
<evidence type="ECO:0000256" key="5">
    <source>
        <dbReference type="ARBA" id="ARBA00022691"/>
    </source>
</evidence>
<dbReference type="STRING" id="1619100.UT34_C0001G0205"/>
<dbReference type="Gene3D" id="1.10.150.170">
    <property type="entry name" value="Putative methyltransferase TM0872, insert domain"/>
    <property type="match status" value="1"/>
</dbReference>
<dbReference type="SUPFAM" id="SSF53335">
    <property type="entry name" value="S-adenosyl-L-methionine-dependent methyltransferases"/>
    <property type="match status" value="1"/>
</dbReference>
<comment type="similarity">
    <text evidence="1 6">Belongs to the methyltransferase superfamily. RsmH family.</text>
</comment>
<dbReference type="InterPro" id="IPR002903">
    <property type="entry name" value="RsmH"/>
</dbReference>
<dbReference type="Proteomes" id="UP000034799">
    <property type="component" value="Unassembled WGS sequence"/>
</dbReference>
<name>A0A0G0Q6X8_9BACT</name>
<dbReference type="AlphaFoldDB" id="A0A0G0Q6X8"/>
<evidence type="ECO:0000256" key="6">
    <source>
        <dbReference type="HAMAP-Rule" id="MF_01007"/>
    </source>
</evidence>
<dbReference type="GO" id="GO:0005737">
    <property type="term" value="C:cytoplasm"/>
    <property type="evidence" value="ECO:0007669"/>
    <property type="project" value="UniProtKB-SubCell"/>
</dbReference>
<dbReference type="InterPro" id="IPR023397">
    <property type="entry name" value="SAM-dep_MeTrfase_MraW_recog"/>
</dbReference>
<dbReference type="Pfam" id="PF01795">
    <property type="entry name" value="Methyltransf_5"/>
    <property type="match status" value="1"/>
</dbReference>
<keyword evidence="3 6" id="KW-0489">Methyltransferase</keyword>
<dbReference type="HAMAP" id="MF_01007">
    <property type="entry name" value="16SrRNA_methyltr_H"/>
    <property type="match status" value="1"/>
</dbReference>
<accession>A0A0G0Q6X8</accession>
<evidence type="ECO:0000256" key="4">
    <source>
        <dbReference type="ARBA" id="ARBA00022679"/>
    </source>
</evidence>
<dbReference type="PANTHER" id="PTHR11265:SF0">
    <property type="entry name" value="12S RRNA N4-METHYLCYTIDINE METHYLTRANSFERASE"/>
    <property type="match status" value="1"/>
</dbReference>
<comment type="catalytic activity">
    <reaction evidence="6">
        <text>cytidine(1402) in 16S rRNA + S-adenosyl-L-methionine = N(4)-methylcytidine(1402) in 16S rRNA + S-adenosyl-L-homocysteine + H(+)</text>
        <dbReference type="Rhea" id="RHEA:42928"/>
        <dbReference type="Rhea" id="RHEA-COMP:10286"/>
        <dbReference type="Rhea" id="RHEA-COMP:10287"/>
        <dbReference type="ChEBI" id="CHEBI:15378"/>
        <dbReference type="ChEBI" id="CHEBI:57856"/>
        <dbReference type="ChEBI" id="CHEBI:59789"/>
        <dbReference type="ChEBI" id="CHEBI:74506"/>
        <dbReference type="ChEBI" id="CHEBI:82748"/>
        <dbReference type="EC" id="2.1.1.199"/>
    </reaction>
</comment>
<organism evidence="8 9">
    <name type="scientific">candidate division WS6 bacterium GW2011_GWF2_39_15</name>
    <dbReference type="NCBI Taxonomy" id="1619100"/>
    <lineage>
        <taxon>Bacteria</taxon>
        <taxon>Candidatus Dojkabacteria</taxon>
    </lineage>
</organism>
<protein>
    <recommendedName>
        <fullName evidence="6">Ribosomal RNA small subunit methyltransferase H</fullName>
        <ecNumber evidence="6">2.1.1.199</ecNumber>
    </recommendedName>
    <alternativeName>
        <fullName evidence="6">16S rRNA m(4)C1402 methyltransferase</fullName>
    </alternativeName>
    <alternativeName>
        <fullName evidence="6">rRNA (cytosine-N(4)-)-methyltransferase RsmH</fullName>
    </alternativeName>
</protein>
<dbReference type="Gene3D" id="3.40.50.150">
    <property type="entry name" value="Vaccinia Virus protein VP39"/>
    <property type="match status" value="1"/>
</dbReference>
<evidence type="ECO:0000313" key="8">
    <source>
        <dbReference type="EMBL" id="KKR06165.1"/>
    </source>
</evidence>
<dbReference type="GO" id="GO:0070475">
    <property type="term" value="P:rRNA base methylation"/>
    <property type="evidence" value="ECO:0007669"/>
    <property type="project" value="UniProtKB-UniRule"/>
</dbReference>
<evidence type="ECO:0000256" key="7">
    <source>
        <dbReference type="SAM" id="MobiDB-lite"/>
    </source>
</evidence>
<dbReference type="EMBL" id="LBWK01000001">
    <property type="protein sequence ID" value="KKR06165.1"/>
    <property type="molecule type" value="Genomic_DNA"/>
</dbReference>
<proteinExistence type="inferred from homology"/>
<dbReference type="NCBIfam" id="TIGR00006">
    <property type="entry name" value="16S rRNA (cytosine(1402)-N(4))-methyltransferase RsmH"/>
    <property type="match status" value="1"/>
</dbReference>
<keyword evidence="2 6" id="KW-0698">rRNA processing</keyword>
<feature type="binding site" evidence="6">
    <location>
        <position position="103"/>
    </location>
    <ligand>
        <name>S-adenosyl-L-methionine</name>
        <dbReference type="ChEBI" id="CHEBI:59789"/>
    </ligand>
</feature>
<feature type="binding site" evidence="6">
    <location>
        <position position="110"/>
    </location>
    <ligand>
        <name>S-adenosyl-L-methionine</name>
        <dbReference type="ChEBI" id="CHEBI:59789"/>
    </ligand>
</feature>
<keyword evidence="5 6" id="KW-0949">S-adenosyl-L-methionine</keyword>
<comment type="caution">
    <text evidence="8">The sequence shown here is derived from an EMBL/GenBank/DDBJ whole genome shotgun (WGS) entry which is preliminary data.</text>
</comment>
<comment type="subcellular location">
    <subcellularLocation>
        <location evidence="6">Cytoplasm</location>
    </subcellularLocation>
</comment>
<dbReference type="SUPFAM" id="SSF81799">
    <property type="entry name" value="Putative methyltransferase TM0872, insert domain"/>
    <property type="match status" value="1"/>
</dbReference>
<evidence type="ECO:0000313" key="9">
    <source>
        <dbReference type="Proteomes" id="UP000034799"/>
    </source>
</evidence>
<feature type="binding site" evidence="6">
    <location>
        <begin position="33"/>
        <end position="35"/>
    </location>
    <ligand>
        <name>S-adenosyl-L-methionine</name>
        <dbReference type="ChEBI" id="CHEBI:59789"/>
    </ligand>
</feature>
<evidence type="ECO:0000256" key="2">
    <source>
        <dbReference type="ARBA" id="ARBA00022552"/>
    </source>
</evidence>
<dbReference type="PANTHER" id="PTHR11265">
    <property type="entry name" value="S-ADENOSYL-METHYLTRANSFERASE MRAW"/>
    <property type="match status" value="1"/>
</dbReference>
<reference evidence="8 9" key="1">
    <citation type="journal article" date="2015" name="Nature">
        <title>rRNA introns, odd ribosomes, and small enigmatic genomes across a large radiation of phyla.</title>
        <authorList>
            <person name="Brown C.T."/>
            <person name="Hug L.A."/>
            <person name="Thomas B.C."/>
            <person name="Sharon I."/>
            <person name="Castelle C.J."/>
            <person name="Singh A."/>
            <person name="Wilkins M.J."/>
            <person name="Williams K.H."/>
            <person name="Banfield J.F."/>
        </authorList>
    </citation>
    <scope>NUCLEOTIDE SEQUENCE [LARGE SCALE GENOMIC DNA]</scope>
</reference>
<feature type="region of interest" description="Disordered" evidence="7">
    <location>
        <begin position="259"/>
        <end position="289"/>
    </location>
</feature>
<dbReference type="InterPro" id="IPR029063">
    <property type="entry name" value="SAM-dependent_MTases_sf"/>
</dbReference>
<dbReference type="PATRIC" id="fig|1619100.3.peg.206"/>
<sequence length="289" mass="32828">MKSYHTPVLLTESIVALNIKPRGVYVDCTLGEAGHSFEIFKRLESQGKLISIDQDQSALSYVKEKYSKEIAQGNWIIVKGNFSNLKQICMDMQIEKVDGILMDLGLSSRQLEEEGRGFSYNTPSESLDMRMDTDLGVTADDLLKGLNATELEKLFRLYGEERFAKRIAIQIKKSDIKTVGDLTSLIYRVVPATKRREDSHHPARRVFQALRIAVNDEINALKKGLDEAYELLNSNGRLCVITFHSLEDREVKRFFENKGAKDSQAVQPTPEEIEVNNRSRSAKLRVLEK</sequence>
<gene>
    <name evidence="6" type="primary">rsmH</name>
    <name evidence="8" type="ORF">UT34_C0001G0205</name>
</gene>
<evidence type="ECO:0000256" key="3">
    <source>
        <dbReference type="ARBA" id="ARBA00022603"/>
    </source>
</evidence>